<dbReference type="Gene3D" id="3.60.15.10">
    <property type="entry name" value="Ribonuclease Z/Hydroxyacylglutathione hydrolase-like"/>
    <property type="match status" value="1"/>
</dbReference>
<keyword evidence="4" id="KW-0862">Zinc</keyword>
<evidence type="ECO:0000313" key="6">
    <source>
        <dbReference type="EMBL" id="RCJ08433.1"/>
    </source>
</evidence>
<feature type="domain" description="Metallo-beta-lactamase" evidence="5">
    <location>
        <begin position="58"/>
        <end position="276"/>
    </location>
</feature>
<sequence>MKQLRFGEITIDRVVEMEQFWVDASWLYPGISHDVVARHKSALGPKLVHPETSQLCISFHSYLIRSKGKTILVDTCNGNHKDRPRAAWQHMLKSREYLANLAAAGLRPEDIDLVLCTHLHTDHVGWNTQLVSGKWVPTFPNARYLFSRQEFDHFMALHTSQPALPVSQGSFADSVLPIVESGLAELVDMDHFVDGDLSHGVWIEDASGHTPGHVSVHVKGGDSEAIMTGDVFHHPIVFNEPSLVNTGDWRPDLAMRTRQRLMARCADSPVTLLSMHFPAPTAGKLISSAARFRFQFFDE</sequence>
<proteinExistence type="inferred from homology"/>
<comment type="caution">
    <text evidence="6">The sequence shown here is derived from an EMBL/GenBank/DDBJ whole genome shotgun (WGS) entry which is preliminary data.</text>
</comment>
<name>A0A367PLJ6_CUPNE</name>
<evidence type="ECO:0000256" key="3">
    <source>
        <dbReference type="ARBA" id="ARBA00022801"/>
    </source>
</evidence>
<evidence type="ECO:0000256" key="2">
    <source>
        <dbReference type="ARBA" id="ARBA00022723"/>
    </source>
</evidence>
<dbReference type="PANTHER" id="PTHR42978:SF6">
    <property type="entry name" value="QUORUM-QUENCHING LACTONASE YTNP-RELATED"/>
    <property type="match status" value="1"/>
</dbReference>
<evidence type="ECO:0000256" key="4">
    <source>
        <dbReference type="ARBA" id="ARBA00022833"/>
    </source>
</evidence>
<dbReference type="Pfam" id="PF00753">
    <property type="entry name" value="Lactamase_B"/>
    <property type="match status" value="1"/>
</dbReference>
<dbReference type="GO" id="GO:0016787">
    <property type="term" value="F:hydrolase activity"/>
    <property type="evidence" value="ECO:0007669"/>
    <property type="project" value="UniProtKB-KW"/>
</dbReference>
<dbReference type="CDD" id="cd16277">
    <property type="entry name" value="metallo-hydrolase-like_MBL-fold"/>
    <property type="match status" value="1"/>
</dbReference>
<accession>A0A367PLJ6</accession>
<reference evidence="6 7" key="1">
    <citation type="submission" date="2018-04" db="EMBL/GenBank/DDBJ databases">
        <title>Cupriavidus necator CR12 genome sequencing and assembly.</title>
        <authorList>
            <person name="Ben Fekih I."/>
            <person name="Mazhar H.S."/>
            <person name="Bello S.K."/>
            <person name="Rensing C."/>
        </authorList>
    </citation>
    <scope>NUCLEOTIDE SEQUENCE [LARGE SCALE GENOMIC DNA]</scope>
    <source>
        <strain evidence="6 7">CR12</strain>
    </source>
</reference>
<dbReference type="AlphaFoldDB" id="A0A367PLJ6"/>
<organism evidence="6 7">
    <name type="scientific">Cupriavidus necator</name>
    <name type="common">Alcaligenes eutrophus</name>
    <name type="synonym">Ralstonia eutropha</name>
    <dbReference type="NCBI Taxonomy" id="106590"/>
    <lineage>
        <taxon>Bacteria</taxon>
        <taxon>Pseudomonadati</taxon>
        <taxon>Pseudomonadota</taxon>
        <taxon>Betaproteobacteria</taxon>
        <taxon>Burkholderiales</taxon>
        <taxon>Burkholderiaceae</taxon>
        <taxon>Cupriavidus</taxon>
    </lineage>
</organism>
<keyword evidence="2" id="KW-0479">Metal-binding</keyword>
<keyword evidence="3 6" id="KW-0378">Hydrolase</keyword>
<dbReference type="InterPro" id="IPR051013">
    <property type="entry name" value="MBL_superfamily_lactonases"/>
</dbReference>
<gene>
    <name evidence="6" type="ORF">DDK22_11035</name>
</gene>
<comment type="similarity">
    <text evidence="1">Belongs to the metallo-beta-lactamase superfamily.</text>
</comment>
<dbReference type="RefSeq" id="WP_114131989.1">
    <property type="nucleotide sequence ID" value="NZ_CP068436.1"/>
</dbReference>
<evidence type="ECO:0000256" key="1">
    <source>
        <dbReference type="ARBA" id="ARBA00007749"/>
    </source>
</evidence>
<dbReference type="Proteomes" id="UP000253501">
    <property type="component" value="Unassembled WGS sequence"/>
</dbReference>
<dbReference type="EMBL" id="QDHA01000024">
    <property type="protein sequence ID" value="RCJ08433.1"/>
    <property type="molecule type" value="Genomic_DNA"/>
</dbReference>
<evidence type="ECO:0000259" key="5">
    <source>
        <dbReference type="SMART" id="SM00849"/>
    </source>
</evidence>
<dbReference type="InterPro" id="IPR001279">
    <property type="entry name" value="Metallo-B-lactamas"/>
</dbReference>
<evidence type="ECO:0000313" key="7">
    <source>
        <dbReference type="Proteomes" id="UP000253501"/>
    </source>
</evidence>
<protein>
    <submittedName>
        <fullName evidence="6">MBL fold metallo-hydrolase</fullName>
    </submittedName>
</protein>
<dbReference type="PANTHER" id="PTHR42978">
    <property type="entry name" value="QUORUM-QUENCHING LACTONASE YTNP-RELATED-RELATED"/>
    <property type="match status" value="1"/>
</dbReference>
<dbReference type="SMART" id="SM00849">
    <property type="entry name" value="Lactamase_B"/>
    <property type="match status" value="1"/>
</dbReference>
<dbReference type="GO" id="GO:0046872">
    <property type="term" value="F:metal ion binding"/>
    <property type="evidence" value="ECO:0007669"/>
    <property type="project" value="UniProtKB-KW"/>
</dbReference>
<dbReference type="SUPFAM" id="SSF56281">
    <property type="entry name" value="Metallo-hydrolase/oxidoreductase"/>
    <property type="match status" value="1"/>
</dbReference>
<dbReference type="InterPro" id="IPR036866">
    <property type="entry name" value="RibonucZ/Hydroxyglut_hydro"/>
</dbReference>